<protein>
    <submittedName>
        <fullName evidence="2">Uncharacterized protein</fullName>
    </submittedName>
</protein>
<accession>A0A9W9ZSI0</accession>
<evidence type="ECO:0000313" key="3">
    <source>
        <dbReference type="Proteomes" id="UP001163046"/>
    </source>
</evidence>
<organism evidence="2 3">
    <name type="scientific">Desmophyllum pertusum</name>
    <dbReference type="NCBI Taxonomy" id="174260"/>
    <lineage>
        <taxon>Eukaryota</taxon>
        <taxon>Metazoa</taxon>
        <taxon>Cnidaria</taxon>
        <taxon>Anthozoa</taxon>
        <taxon>Hexacorallia</taxon>
        <taxon>Scleractinia</taxon>
        <taxon>Caryophylliina</taxon>
        <taxon>Caryophylliidae</taxon>
        <taxon>Desmophyllum</taxon>
    </lineage>
</organism>
<dbReference type="EMBL" id="MU825874">
    <property type="protein sequence ID" value="KAJ7387046.1"/>
    <property type="molecule type" value="Genomic_DNA"/>
</dbReference>
<sequence length="1121" mass="125350">MDSCLQETLLPGSPWTKIRDAVNNRLAIKVKAFCNNAQSETIQPLLDLLGKQFVDTYLADVSHHMPGIPAGSPNSAESHKAEAQTWLRTTLKEITGSLGLHWRDEQGDAVSRDMLEFVGFAQQGVYRGMERELATVERKSGQYQEKRSSDMGQLGLLGSSHQSDTLGKAVAALLKKHPSQLGRICEQLQGRQLPSSLRHLIWSMRLQRKQLDSIHSSEDLEIELDEISSQFEVSLSWGLKELGVSSAVHSPIAGVIKHAVTEAYKYRPGLHSELVSETQIKQAVEALNVLYVYNRTYEPQYALLVYPLICTLQNEHLESGRSSVARKLAISLHLLLKNCFPTRLQIFSMADHVVQRLQDEDEELCNHLISETRKNISSDPREFLVNFIHTEKEKAMLAERQALGGSFESLPSDAKELLFHPAMFIRKWIGEGFVGILGVHAVMLVWDQYFMCGWQPSVMENTCLVILQLLRARILEADGHAGIRRVLLDKPSELFTVDIQQGLSYLGNGGALRDVGSLRQPTQLPSLSEHEAIIPSPVPSDVSASHHSSATRPVSRRSAAPSTPSVQPEPVELWVESIPTSPPTEVTTNRDSFDVYIDEVRFIPDNATIIKITGRILGPFWKKPKTLDIPDIEAFPVLDSSARCPKFEFKYVVNVPAGGITGEAMLLLRIYTLDVNSGELVVIGNSIIRVFNENENDEWHLNKGGHQLPLRHILPSTVAKLTEEAFDGITTVPVSSILIRLLPHSEEFIEPPSYSSGFYFSDQCKPNDSEWRIFRKFQNQPVYPPTVREAARDVKEGEADHDTEGFDFTNNHAVTQWYQRRTSKHLLMREAAKPMDLVKVVQYDQKQGLSLTLEQAFGLPNTHFVNALVYISPGHDVHGKEATEDGYGGEEKALVKQRDFNSYQKSPKWIDPPIVFHPHTDDMTTLIIMLYSLDALYTGRADGAGPGSVVGRKGKSLTLMPVGWTVLQLFSKEYVNAGVHYLPLFEGSPDATFLEFLSSHSADTSLREAINQQIHTLVGTSCVAVRLWDAHYSPEDCIPLPLNEELLSLGKPEKYKRTIQTNTGKLISDVVLQTLTRQERKLGVTGSRYMAEKDHYEEAMNSVFNDLLVDVLLQSGLGPLT</sequence>
<comment type="caution">
    <text evidence="2">The sequence shown here is derived from an EMBL/GenBank/DDBJ whole genome shotgun (WGS) entry which is preliminary data.</text>
</comment>
<proteinExistence type="predicted"/>
<gene>
    <name evidence="2" type="ORF">OS493_004010</name>
</gene>
<evidence type="ECO:0000313" key="2">
    <source>
        <dbReference type="EMBL" id="KAJ7387046.1"/>
    </source>
</evidence>
<dbReference type="AlphaFoldDB" id="A0A9W9ZSI0"/>
<feature type="region of interest" description="Disordered" evidence="1">
    <location>
        <begin position="538"/>
        <end position="570"/>
    </location>
</feature>
<feature type="compositionally biased region" description="Polar residues" evidence="1">
    <location>
        <begin position="542"/>
        <end position="552"/>
    </location>
</feature>
<dbReference type="Gene3D" id="1.10.472.80">
    <property type="entry name" value="Ypt/Rab-GAP domain of gyp1p, domain 3"/>
    <property type="match status" value="1"/>
</dbReference>
<name>A0A9W9ZSI0_9CNID</name>
<reference evidence="2" key="1">
    <citation type="submission" date="2023-01" db="EMBL/GenBank/DDBJ databases">
        <title>Genome assembly of the deep-sea coral Lophelia pertusa.</title>
        <authorList>
            <person name="Herrera S."/>
            <person name="Cordes E."/>
        </authorList>
    </citation>
    <scope>NUCLEOTIDE SEQUENCE</scope>
    <source>
        <strain evidence="2">USNM1676648</strain>
        <tissue evidence="2">Polyp</tissue>
    </source>
</reference>
<dbReference type="InterPro" id="IPR035969">
    <property type="entry name" value="Rab-GAP_TBC_sf"/>
</dbReference>
<dbReference type="OrthoDB" id="70142at2759"/>
<evidence type="ECO:0000256" key="1">
    <source>
        <dbReference type="SAM" id="MobiDB-lite"/>
    </source>
</evidence>
<dbReference type="SUPFAM" id="SSF47923">
    <property type="entry name" value="Ypt/Rab-GAP domain of gyp1p"/>
    <property type="match status" value="1"/>
</dbReference>
<dbReference type="Proteomes" id="UP001163046">
    <property type="component" value="Unassembled WGS sequence"/>
</dbReference>
<keyword evidence="3" id="KW-1185">Reference proteome</keyword>